<evidence type="ECO:0000313" key="2">
    <source>
        <dbReference type="Proteomes" id="UP001196413"/>
    </source>
</evidence>
<sequence length="126" mass="14502">MRSWRVTTSTSCSSTSLTKWLPIAHTPGTDVNGECVFLRYCFTISNFTVQVHPPALPPGDPYVPDERVENLQRLRQKNSFTDFKMDVYLRYFHDYAAPQSAPRRILDVTLPRRGRCIGCHKKMVIP</sequence>
<dbReference type="AlphaFoldDB" id="A0AAD5QX86"/>
<keyword evidence="2" id="KW-1185">Reference proteome</keyword>
<protein>
    <submittedName>
        <fullName evidence="1">Uncharacterized protein</fullName>
    </submittedName>
</protein>
<dbReference type="EMBL" id="JAHQIW010005189">
    <property type="protein sequence ID" value="KAJ1365187.1"/>
    <property type="molecule type" value="Genomic_DNA"/>
</dbReference>
<organism evidence="1 2">
    <name type="scientific">Parelaphostrongylus tenuis</name>
    <name type="common">Meningeal worm</name>
    <dbReference type="NCBI Taxonomy" id="148309"/>
    <lineage>
        <taxon>Eukaryota</taxon>
        <taxon>Metazoa</taxon>
        <taxon>Ecdysozoa</taxon>
        <taxon>Nematoda</taxon>
        <taxon>Chromadorea</taxon>
        <taxon>Rhabditida</taxon>
        <taxon>Rhabditina</taxon>
        <taxon>Rhabditomorpha</taxon>
        <taxon>Strongyloidea</taxon>
        <taxon>Metastrongylidae</taxon>
        <taxon>Parelaphostrongylus</taxon>
    </lineage>
</organism>
<accession>A0AAD5QX86</accession>
<reference evidence="1" key="1">
    <citation type="submission" date="2021-06" db="EMBL/GenBank/DDBJ databases">
        <title>Parelaphostrongylus tenuis whole genome reference sequence.</title>
        <authorList>
            <person name="Garwood T.J."/>
            <person name="Larsen P.A."/>
            <person name="Fountain-Jones N.M."/>
            <person name="Garbe J.R."/>
            <person name="Macchietto M.G."/>
            <person name="Kania S.A."/>
            <person name="Gerhold R.W."/>
            <person name="Richards J.E."/>
            <person name="Wolf T.M."/>
        </authorList>
    </citation>
    <scope>NUCLEOTIDE SEQUENCE</scope>
    <source>
        <strain evidence="1">MNPRO001-30</strain>
        <tissue evidence="1">Meninges</tissue>
    </source>
</reference>
<dbReference type="Proteomes" id="UP001196413">
    <property type="component" value="Unassembled WGS sequence"/>
</dbReference>
<evidence type="ECO:0000313" key="1">
    <source>
        <dbReference type="EMBL" id="KAJ1365187.1"/>
    </source>
</evidence>
<name>A0AAD5QX86_PARTN</name>
<proteinExistence type="predicted"/>
<comment type="caution">
    <text evidence="1">The sequence shown here is derived from an EMBL/GenBank/DDBJ whole genome shotgun (WGS) entry which is preliminary data.</text>
</comment>
<gene>
    <name evidence="1" type="ORF">KIN20_025421</name>
</gene>